<gene>
    <name evidence="2" type="ORF">V6984_09040</name>
</gene>
<keyword evidence="1" id="KW-0812">Transmembrane</keyword>
<evidence type="ECO:0000313" key="3">
    <source>
        <dbReference type="Proteomes" id="UP001451571"/>
    </source>
</evidence>
<evidence type="ECO:0000313" key="2">
    <source>
        <dbReference type="EMBL" id="XAH75881.1"/>
    </source>
</evidence>
<keyword evidence="1" id="KW-1133">Transmembrane helix</keyword>
<accession>A0ABZ3F024</accession>
<proteinExistence type="predicted"/>
<name>A0ABZ3F024_9FIRM</name>
<dbReference type="Proteomes" id="UP001451571">
    <property type="component" value="Chromosome"/>
</dbReference>
<sequence length="74" mass="8321">MLPAYKIEYENTYYKKKSFLDKLKEILKNRNVFQKLLGAALILLSIASFILSVNEDATGALVLFLLGAGRLIVD</sequence>
<protein>
    <submittedName>
        <fullName evidence="2">Uncharacterized protein</fullName>
    </submittedName>
</protein>
<organism evidence="2 3">
    <name type="scientific">Kineothrix sedimenti</name>
    <dbReference type="NCBI Taxonomy" id="3123317"/>
    <lineage>
        <taxon>Bacteria</taxon>
        <taxon>Bacillati</taxon>
        <taxon>Bacillota</taxon>
        <taxon>Clostridia</taxon>
        <taxon>Lachnospirales</taxon>
        <taxon>Lachnospiraceae</taxon>
        <taxon>Kineothrix</taxon>
    </lineage>
</organism>
<dbReference type="EMBL" id="CP146256">
    <property type="protein sequence ID" value="XAH75881.1"/>
    <property type="molecule type" value="Genomic_DNA"/>
</dbReference>
<keyword evidence="1" id="KW-0472">Membrane</keyword>
<dbReference type="RefSeq" id="WP_342759457.1">
    <property type="nucleotide sequence ID" value="NZ_CP146256.1"/>
</dbReference>
<keyword evidence="3" id="KW-1185">Reference proteome</keyword>
<evidence type="ECO:0000256" key="1">
    <source>
        <dbReference type="SAM" id="Phobius"/>
    </source>
</evidence>
<reference evidence="2 3" key="1">
    <citation type="submission" date="2024-02" db="EMBL/GenBank/DDBJ databases">
        <title>Bacterial strain from lacustrine sediment.</title>
        <authorList>
            <person name="Petit C."/>
            <person name="Fadhlaoui K."/>
        </authorList>
    </citation>
    <scope>NUCLEOTIDE SEQUENCE [LARGE SCALE GENOMIC DNA]</scope>
    <source>
        <strain evidence="2 3">IPX-CK</strain>
    </source>
</reference>
<feature type="transmembrane region" description="Helical" evidence="1">
    <location>
        <begin position="32"/>
        <end position="51"/>
    </location>
</feature>